<organism evidence="1 2">
    <name type="scientific">Nonomuraea mesophila</name>
    <dbReference type="NCBI Taxonomy" id="2530382"/>
    <lineage>
        <taxon>Bacteria</taxon>
        <taxon>Bacillati</taxon>
        <taxon>Actinomycetota</taxon>
        <taxon>Actinomycetes</taxon>
        <taxon>Streptosporangiales</taxon>
        <taxon>Streptosporangiaceae</taxon>
        <taxon>Nonomuraea</taxon>
    </lineage>
</organism>
<evidence type="ECO:0000313" key="1">
    <source>
        <dbReference type="EMBL" id="TDE39943.1"/>
    </source>
</evidence>
<keyword evidence="2" id="KW-1185">Reference proteome</keyword>
<name>A0A4R5EY78_9ACTN</name>
<comment type="caution">
    <text evidence="1">The sequence shown here is derived from an EMBL/GenBank/DDBJ whole genome shotgun (WGS) entry which is preliminary data.</text>
</comment>
<protein>
    <submittedName>
        <fullName evidence="1">Uncharacterized protein</fullName>
    </submittedName>
</protein>
<dbReference type="AlphaFoldDB" id="A0A4R5EY78"/>
<dbReference type="EMBL" id="SMLD01000111">
    <property type="protein sequence ID" value="TDE39943.1"/>
    <property type="molecule type" value="Genomic_DNA"/>
</dbReference>
<gene>
    <name evidence="1" type="ORF">E1295_32215</name>
</gene>
<proteinExistence type="predicted"/>
<sequence length="100" mass="10869">MEDPTPDAIRERQRAVTAVLLALLDRPLPVLHWSTSAVDGTTSGQADNIAEVRAWADVISHGTASKARHGDYLEAHGVDEFEGIRVWAPMPKRAERGDAA</sequence>
<dbReference type="Proteomes" id="UP000295136">
    <property type="component" value="Unassembled WGS sequence"/>
</dbReference>
<evidence type="ECO:0000313" key="2">
    <source>
        <dbReference type="Proteomes" id="UP000295136"/>
    </source>
</evidence>
<reference evidence="1 2" key="1">
    <citation type="submission" date="2019-03" db="EMBL/GenBank/DDBJ databases">
        <title>Draft genome sequences of novel Actinobacteria.</title>
        <authorList>
            <person name="Sahin N."/>
            <person name="Ay H."/>
            <person name="Saygin H."/>
        </authorList>
    </citation>
    <scope>NUCLEOTIDE SEQUENCE [LARGE SCALE GENOMIC DNA]</scope>
    <source>
        <strain evidence="1 2">6K102</strain>
    </source>
</reference>
<accession>A0A4R5EY78</accession>
<dbReference type="RefSeq" id="WP_132636274.1">
    <property type="nucleotide sequence ID" value="NZ_SMLD01000111.1"/>
</dbReference>